<keyword evidence="4" id="KW-1185">Reference proteome</keyword>
<evidence type="ECO:0008006" key="5">
    <source>
        <dbReference type="Google" id="ProtNLM"/>
    </source>
</evidence>
<comment type="caution">
    <text evidence="3">The sequence shown here is derived from an EMBL/GenBank/DDBJ whole genome shotgun (WGS) entry which is preliminary data.</text>
</comment>
<dbReference type="RefSeq" id="WP_146825298.1">
    <property type="nucleotide sequence ID" value="NZ_BAAAYQ010000001.1"/>
</dbReference>
<dbReference type="InterPro" id="IPR027417">
    <property type="entry name" value="P-loop_NTPase"/>
</dbReference>
<dbReference type="PANTHER" id="PTHR43581:SF3">
    <property type="entry name" value="AAA+ ATPASE DOMAIN-CONTAINING PROTEIN"/>
    <property type="match status" value="1"/>
</dbReference>
<name>A0A512HR68_9ACTN</name>
<dbReference type="Pfam" id="PF13476">
    <property type="entry name" value="AAA_23"/>
    <property type="match status" value="1"/>
</dbReference>
<dbReference type="InterPro" id="IPR003959">
    <property type="entry name" value="ATPase_AAA_core"/>
</dbReference>
<accession>A0A512HR68</accession>
<feature type="domain" description="Rad50/SbcC-type AAA" evidence="2">
    <location>
        <begin position="17"/>
        <end position="60"/>
    </location>
</feature>
<gene>
    <name evidence="3" type="ORF">AFL01nite_02740</name>
</gene>
<evidence type="ECO:0000313" key="4">
    <source>
        <dbReference type="Proteomes" id="UP000321769"/>
    </source>
</evidence>
<evidence type="ECO:0000313" key="3">
    <source>
        <dbReference type="EMBL" id="GEO87947.1"/>
    </source>
</evidence>
<dbReference type="InterPro" id="IPR051396">
    <property type="entry name" value="Bact_Antivir_Def_Nuclease"/>
</dbReference>
<evidence type="ECO:0000259" key="2">
    <source>
        <dbReference type="Pfam" id="PF13476"/>
    </source>
</evidence>
<evidence type="ECO:0000259" key="1">
    <source>
        <dbReference type="Pfam" id="PF13304"/>
    </source>
</evidence>
<dbReference type="OrthoDB" id="5146246at2"/>
<sequence length="666" mass="73215">MTGIEIVGFRHPGHGFLEYEGGTLVIYGQNGAGKSLLLESIESALTGRLVGRTEPNGDYHFNAITTALLVRGDLSRIYVDDTVGDMRPADLQSSVALVTEEEVDALDLPEKVLAAWRGLLRAVTDKTHALLAPVGSVGPRWTMYPASAPDDPAADAWADVLQQHMLSFVEGERDADDAYEAWSEATDEQFILESLISNLEGFACDGGIYRYNKAALPVSDSPFPTVVTDESAEPDAMLTRCIRAIAPDREFTEDFRSATDEYLQRLTTLATLWAGRANELLAKLLLDPPVLRVAMGDVTDWIAAEPPHWCASPGGRIANLSDAEKRWARLAIALSAPNEVALQSGAMTDTETFPIDESSELPAPFVLLDEPERGLHRAAESHMAEGLIELARSTRIRPILATHSPSLLDAGHGQVFHIEKNPRGGIGSLTELDRAAIHELAGVGLQPSSLLHRDRGYLLVEGEHDKQILEGWFADELRELRVAVLAMRGTDNLWSIFDSEFLVERSDALLMPVLDDVALDPLYDLWAQAEAAVMEGRRSVATGIIRRGMSKIPGKGKDVYEPLLIGSITRGVSQRFFPLGMSRKDVLEYLPVSELVDGASSWPDLRQEWSRSPASMKDRSGKAYKDWLRKVKRADLSPENLRFVAEITAPHPELKGLMAKVAHRLR</sequence>
<dbReference type="GO" id="GO:0006302">
    <property type="term" value="P:double-strand break repair"/>
    <property type="evidence" value="ECO:0007669"/>
    <property type="project" value="InterPro"/>
</dbReference>
<dbReference type="EMBL" id="BJZQ01000001">
    <property type="protein sequence ID" value="GEO87947.1"/>
    <property type="molecule type" value="Genomic_DNA"/>
</dbReference>
<feature type="domain" description="ATPase AAA-type core" evidence="1">
    <location>
        <begin position="317"/>
        <end position="409"/>
    </location>
</feature>
<dbReference type="GO" id="GO:0016887">
    <property type="term" value="F:ATP hydrolysis activity"/>
    <property type="evidence" value="ECO:0007669"/>
    <property type="project" value="InterPro"/>
</dbReference>
<reference evidence="3 4" key="1">
    <citation type="submission" date="2019-07" db="EMBL/GenBank/DDBJ databases">
        <title>Whole genome shotgun sequence of Aeromicrobium flavum NBRC 107625.</title>
        <authorList>
            <person name="Hosoyama A."/>
            <person name="Uohara A."/>
            <person name="Ohji S."/>
            <person name="Ichikawa N."/>
        </authorList>
    </citation>
    <scope>NUCLEOTIDE SEQUENCE [LARGE SCALE GENOMIC DNA]</scope>
    <source>
        <strain evidence="3 4">NBRC 107625</strain>
    </source>
</reference>
<dbReference type="Gene3D" id="3.40.50.300">
    <property type="entry name" value="P-loop containing nucleotide triphosphate hydrolases"/>
    <property type="match status" value="2"/>
</dbReference>
<dbReference type="AlphaFoldDB" id="A0A512HR68"/>
<dbReference type="Proteomes" id="UP000321769">
    <property type="component" value="Unassembled WGS sequence"/>
</dbReference>
<organism evidence="3 4">
    <name type="scientific">Aeromicrobium flavum</name>
    <dbReference type="NCBI Taxonomy" id="416568"/>
    <lineage>
        <taxon>Bacteria</taxon>
        <taxon>Bacillati</taxon>
        <taxon>Actinomycetota</taxon>
        <taxon>Actinomycetes</taxon>
        <taxon>Propionibacteriales</taxon>
        <taxon>Nocardioidaceae</taxon>
        <taxon>Aeromicrobium</taxon>
    </lineage>
</organism>
<dbReference type="Pfam" id="PF13304">
    <property type="entry name" value="AAA_21"/>
    <property type="match status" value="1"/>
</dbReference>
<dbReference type="InterPro" id="IPR038729">
    <property type="entry name" value="Rad50/SbcC_AAA"/>
</dbReference>
<dbReference type="PANTHER" id="PTHR43581">
    <property type="entry name" value="ATP/GTP PHOSPHATASE"/>
    <property type="match status" value="1"/>
</dbReference>
<proteinExistence type="predicted"/>
<dbReference type="SUPFAM" id="SSF52540">
    <property type="entry name" value="P-loop containing nucleoside triphosphate hydrolases"/>
    <property type="match status" value="1"/>
</dbReference>
<dbReference type="GO" id="GO:0005524">
    <property type="term" value="F:ATP binding"/>
    <property type="evidence" value="ECO:0007669"/>
    <property type="project" value="InterPro"/>
</dbReference>
<protein>
    <recommendedName>
        <fullName evidence="5">AAA+ ATPase domain-containing protein</fullName>
    </recommendedName>
</protein>